<evidence type="ECO:0000256" key="6">
    <source>
        <dbReference type="ARBA" id="ARBA00022918"/>
    </source>
</evidence>
<dbReference type="InterPro" id="IPR001584">
    <property type="entry name" value="Integrase_cat-core"/>
</dbReference>
<evidence type="ECO:0000256" key="1">
    <source>
        <dbReference type="ARBA" id="ARBA00022679"/>
    </source>
</evidence>
<evidence type="ECO:0000256" key="3">
    <source>
        <dbReference type="ARBA" id="ARBA00022722"/>
    </source>
</evidence>
<evidence type="ECO:0000259" key="7">
    <source>
        <dbReference type="PROSITE" id="PS50878"/>
    </source>
</evidence>
<dbReference type="AlphaFoldDB" id="A0AAW2NVQ7"/>
<dbReference type="CDD" id="cd09279">
    <property type="entry name" value="RNase_HI_like"/>
    <property type="match status" value="1"/>
</dbReference>
<evidence type="ECO:0000256" key="4">
    <source>
        <dbReference type="ARBA" id="ARBA00022759"/>
    </source>
</evidence>
<keyword evidence="1" id="KW-0808">Transferase</keyword>
<keyword evidence="2" id="KW-0548">Nucleotidyltransferase</keyword>
<dbReference type="PROSITE" id="PS50994">
    <property type="entry name" value="INTEGRASE"/>
    <property type="match status" value="1"/>
</dbReference>
<dbReference type="EMBL" id="JACGWM010000010">
    <property type="protein sequence ID" value="KAL0347645.1"/>
    <property type="molecule type" value="Genomic_DNA"/>
</dbReference>
<proteinExistence type="predicted"/>
<feature type="domain" description="Integrase catalytic" evidence="8">
    <location>
        <begin position="288"/>
        <end position="383"/>
    </location>
</feature>
<dbReference type="Pfam" id="PF13456">
    <property type="entry name" value="RVT_3"/>
    <property type="match status" value="1"/>
</dbReference>
<dbReference type="InterPro" id="IPR043502">
    <property type="entry name" value="DNA/RNA_pol_sf"/>
</dbReference>
<dbReference type="InterPro" id="IPR002156">
    <property type="entry name" value="RNaseH_domain"/>
</dbReference>
<dbReference type="Pfam" id="PF17917">
    <property type="entry name" value="RT_RNaseH"/>
    <property type="match status" value="1"/>
</dbReference>
<accession>A0AAW2NVQ7</accession>
<organism evidence="9">
    <name type="scientific">Sesamum calycinum</name>
    <dbReference type="NCBI Taxonomy" id="2727403"/>
    <lineage>
        <taxon>Eukaryota</taxon>
        <taxon>Viridiplantae</taxon>
        <taxon>Streptophyta</taxon>
        <taxon>Embryophyta</taxon>
        <taxon>Tracheophyta</taxon>
        <taxon>Spermatophyta</taxon>
        <taxon>Magnoliopsida</taxon>
        <taxon>eudicotyledons</taxon>
        <taxon>Gunneridae</taxon>
        <taxon>Pentapetalae</taxon>
        <taxon>asterids</taxon>
        <taxon>lamiids</taxon>
        <taxon>Lamiales</taxon>
        <taxon>Pedaliaceae</taxon>
        <taxon>Sesamum</taxon>
    </lineage>
</organism>
<dbReference type="Gene3D" id="3.30.420.10">
    <property type="entry name" value="Ribonuclease H-like superfamily/Ribonuclease H"/>
    <property type="match status" value="2"/>
</dbReference>
<dbReference type="PANTHER" id="PTHR48475">
    <property type="entry name" value="RIBONUCLEASE H"/>
    <property type="match status" value="1"/>
</dbReference>
<evidence type="ECO:0000256" key="5">
    <source>
        <dbReference type="ARBA" id="ARBA00022801"/>
    </source>
</evidence>
<evidence type="ECO:0000256" key="2">
    <source>
        <dbReference type="ARBA" id="ARBA00022695"/>
    </source>
</evidence>
<reference evidence="9" key="2">
    <citation type="journal article" date="2024" name="Plant">
        <title>Genomic evolution and insights into agronomic trait innovations of Sesamum species.</title>
        <authorList>
            <person name="Miao H."/>
            <person name="Wang L."/>
            <person name="Qu L."/>
            <person name="Liu H."/>
            <person name="Sun Y."/>
            <person name="Le M."/>
            <person name="Wang Q."/>
            <person name="Wei S."/>
            <person name="Zheng Y."/>
            <person name="Lin W."/>
            <person name="Duan Y."/>
            <person name="Cao H."/>
            <person name="Xiong S."/>
            <person name="Wang X."/>
            <person name="Wei L."/>
            <person name="Li C."/>
            <person name="Ma Q."/>
            <person name="Ju M."/>
            <person name="Zhao R."/>
            <person name="Li G."/>
            <person name="Mu C."/>
            <person name="Tian Q."/>
            <person name="Mei H."/>
            <person name="Zhang T."/>
            <person name="Gao T."/>
            <person name="Zhang H."/>
        </authorList>
    </citation>
    <scope>NUCLEOTIDE SEQUENCE</scope>
    <source>
        <strain evidence="9">KEN8</strain>
    </source>
</reference>
<keyword evidence="4" id="KW-0255">Endonuclease</keyword>
<comment type="caution">
    <text evidence="9">The sequence shown here is derived from an EMBL/GenBank/DDBJ whole genome shotgun (WGS) entry which is preliminary data.</text>
</comment>
<dbReference type="SUPFAM" id="SSF56672">
    <property type="entry name" value="DNA/RNA polymerases"/>
    <property type="match status" value="1"/>
</dbReference>
<gene>
    <name evidence="9" type="ORF">Scaly_1780500</name>
</gene>
<keyword evidence="5" id="KW-0378">Hydrolase</keyword>
<dbReference type="SUPFAM" id="SSF53098">
    <property type="entry name" value="Ribonuclease H-like"/>
    <property type="match status" value="2"/>
</dbReference>
<evidence type="ECO:0000259" key="8">
    <source>
        <dbReference type="PROSITE" id="PS50994"/>
    </source>
</evidence>
<dbReference type="PANTHER" id="PTHR48475:SF2">
    <property type="entry name" value="RIBONUCLEASE H"/>
    <property type="match status" value="1"/>
</dbReference>
<dbReference type="PROSITE" id="PS50878">
    <property type="entry name" value="RT_POL"/>
    <property type="match status" value="1"/>
</dbReference>
<dbReference type="InterPro" id="IPR000477">
    <property type="entry name" value="RT_dom"/>
</dbReference>
<name>A0AAW2NVQ7_9LAMI</name>
<dbReference type="InterPro" id="IPR041373">
    <property type="entry name" value="RT_RNaseH"/>
</dbReference>
<dbReference type="InterPro" id="IPR036397">
    <property type="entry name" value="RNaseH_sf"/>
</dbReference>
<keyword evidence="6" id="KW-0695">RNA-directed DNA polymerase</keyword>
<dbReference type="InterPro" id="IPR012337">
    <property type="entry name" value="RNaseH-like_sf"/>
</dbReference>
<keyword evidence="3" id="KW-0540">Nuclease</keyword>
<reference evidence="9" key="1">
    <citation type="submission" date="2020-06" db="EMBL/GenBank/DDBJ databases">
        <authorList>
            <person name="Li T."/>
            <person name="Hu X."/>
            <person name="Zhang T."/>
            <person name="Song X."/>
            <person name="Zhang H."/>
            <person name="Dai N."/>
            <person name="Sheng W."/>
            <person name="Hou X."/>
            <person name="Wei L."/>
        </authorList>
    </citation>
    <scope>NUCLEOTIDE SEQUENCE</scope>
    <source>
        <strain evidence="9">KEN8</strain>
        <tissue evidence="9">Leaf</tissue>
    </source>
</reference>
<evidence type="ECO:0000313" key="9">
    <source>
        <dbReference type="EMBL" id="KAL0347645.1"/>
    </source>
</evidence>
<feature type="domain" description="Reverse transcriptase" evidence="7">
    <location>
        <begin position="1"/>
        <end position="55"/>
    </location>
</feature>
<dbReference type="GO" id="GO:0004523">
    <property type="term" value="F:RNA-DNA hybrid ribonuclease activity"/>
    <property type="evidence" value="ECO:0007669"/>
    <property type="project" value="InterPro"/>
</dbReference>
<protein>
    <submittedName>
        <fullName evidence="9">Uncharacterized protein</fullName>
    </submittedName>
</protein>
<dbReference type="GO" id="GO:0003964">
    <property type="term" value="F:RNA-directed DNA polymerase activity"/>
    <property type="evidence" value="ECO:0007669"/>
    <property type="project" value="UniProtKB-KW"/>
</dbReference>
<dbReference type="GO" id="GO:0015074">
    <property type="term" value="P:DNA integration"/>
    <property type="evidence" value="ECO:0007669"/>
    <property type="project" value="InterPro"/>
</dbReference>
<sequence>MEVYVDDMLVKSMEEAEHLNHLQATFEVMRRYGMKLNPAKCTFGVKRGKFLGYMGAEKKYIQVEKVALALVTTARKLRPYFQSHKIVVLTNHPLKQIMLQPDASRRLVKWVVELGEFDIEYQSKIAIKAQVLVDFVVEMTGPEGVEIEVAIKLDFRTTNNEAGYEALTIGLEIALKTGVKQLDVYTDSQLVAMHIEGSYETRQLSMTRYLRKVRNLIAKFDKFVIQQVPRGENTRAYALSKFVAMITRVKERKIMVIIRDRSSIEEGEMIQCVEEERSWKNEIEGFVIPRVLISDNGMQFQGKKIMEWCKELKIQQKCTAVGNPLANGQTEVSNKILLQHLKTKLDGAKGSWVEELPGVLWAYRTTPKTAAGETPFCLVYGSEAIIPEEIVDDLVLKKAVVSRHVGKLDLNWVGPYKITEVKAKGIYRQQDLKGNELPRPWNAHNLRKFYA</sequence>
<dbReference type="Gene3D" id="3.30.70.270">
    <property type="match status" value="1"/>
</dbReference>
<dbReference type="Pfam" id="PF00078">
    <property type="entry name" value="RVT_1"/>
    <property type="match status" value="1"/>
</dbReference>
<dbReference type="GO" id="GO:0003676">
    <property type="term" value="F:nucleic acid binding"/>
    <property type="evidence" value="ECO:0007669"/>
    <property type="project" value="InterPro"/>
</dbReference>
<dbReference type="InterPro" id="IPR043128">
    <property type="entry name" value="Rev_trsase/Diguanyl_cyclase"/>
</dbReference>